<feature type="domain" description="NodB homology" evidence="3">
    <location>
        <begin position="72"/>
        <end position="258"/>
    </location>
</feature>
<dbReference type="STRING" id="598659.NAMH_0069"/>
<gene>
    <name evidence="4" type="ordered locus">NAMH_0069</name>
</gene>
<evidence type="ECO:0000259" key="3">
    <source>
        <dbReference type="PROSITE" id="PS51677"/>
    </source>
</evidence>
<name>B9L7A3_NAUPA</name>
<organism evidence="4 5">
    <name type="scientific">Nautilia profundicola (strain ATCC BAA-1463 / DSM 18972 / AmH)</name>
    <dbReference type="NCBI Taxonomy" id="598659"/>
    <lineage>
        <taxon>Bacteria</taxon>
        <taxon>Pseudomonadati</taxon>
        <taxon>Campylobacterota</taxon>
        <taxon>Epsilonproteobacteria</taxon>
        <taxon>Nautiliales</taxon>
        <taxon>Nautiliaceae</taxon>
        <taxon>Nautilia</taxon>
    </lineage>
</organism>
<dbReference type="HOGENOM" id="CLU_030024_0_0_7"/>
<dbReference type="GO" id="GO:0016810">
    <property type="term" value="F:hydrolase activity, acting on carbon-nitrogen (but not peptide) bonds"/>
    <property type="evidence" value="ECO:0007669"/>
    <property type="project" value="InterPro"/>
</dbReference>
<evidence type="ECO:0000313" key="4">
    <source>
        <dbReference type="EMBL" id="ACM93694.1"/>
    </source>
</evidence>
<protein>
    <submittedName>
        <fullName evidence="4">Polysaccharide deacetylase</fullName>
    </submittedName>
</protein>
<dbReference type="EMBL" id="CP001279">
    <property type="protein sequence ID" value="ACM93694.1"/>
    <property type="molecule type" value="Genomic_DNA"/>
</dbReference>
<dbReference type="CDD" id="cd10973">
    <property type="entry name" value="CE4_DAC_u4_5s"/>
    <property type="match status" value="1"/>
</dbReference>
<keyword evidence="5" id="KW-1185">Reference proteome</keyword>
<dbReference type="SUPFAM" id="SSF88713">
    <property type="entry name" value="Glycoside hydrolase/deacetylase"/>
    <property type="match status" value="1"/>
</dbReference>
<dbReference type="eggNOG" id="COG0726">
    <property type="taxonomic scope" value="Bacteria"/>
</dbReference>
<accession>B9L7A3</accession>
<dbReference type="KEGG" id="nam:NAMH_0069"/>
<dbReference type="InterPro" id="IPR051398">
    <property type="entry name" value="Polysacch_Deacetylase"/>
</dbReference>
<dbReference type="RefSeq" id="WP_015902746.1">
    <property type="nucleotide sequence ID" value="NC_012115.1"/>
</dbReference>
<dbReference type="PROSITE" id="PS51677">
    <property type="entry name" value="NODB"/>
    <property type="match status" value="1"/>
</dbReference>
<dbReference type="GO" id="GO:0005975">
    <property type="term" value="P:carbohydrate metabolic process"/>
    <property type="evidence" value="ECO:0007669"/>
    <property type="project" value="InterPro"/>
</dbReference>
<keyword evidence="2" id="KW-0732">Signal</keyword>
<sequence>MRYLFLFILPLWLFAEAHLFVLHRIDDNRHPYTNTSSKELVKYFEYIKSHGYKAVKLSTLIKMQKEGKNIDKIVVFTIDDSYKSFYKNGLPIFKKYNIPFTLFVYTKATTQKWGDFMSWEQVKECAKYGELGVHSWAHPHLAKISNEAIIKDTKKAIDAFKKYTGYVPNMYAYPYGEYDERVKKIIKSFFPIIANQNPGAYALTSPADDIDRFALTGTVDISKKLKIKVLNIKNLQIVRERNKIIKISGYTNKPYVNVYITKLGWKGVKVKNGYFEYKPGFELKKYRNRVIIRYNYEMISRLILKED</sequence>
<evidence type="ECO:0000256" key="2">
    <source>
        <dbReference type="ARBA" id="ARBA00022729"/>
    </source>
</evidence>
<dbReference type="InterPro" id="IPR011330">
    <property type="entry name" value="Glyco_hydro/deAcase_b/a-brl"/>
</dbReference>
<comment type="subcellular location">
    <subcellularLocation>
        <location evidence="1">Secreted</location>
    </subcellularLocation>
</comment>
<dbReference type="Gene3D" id="3.20.20.370">
    <property type="entry name" value="Glycoside hydrolase/deacetylase"/>
    <property type="match status" value="1"/>
</dbReference>
<dbReference type="Pfam" id="PF01522">
    <property type="entry name" value="Polysacc_deac_1"/>
    <property type="match status" value="1"/>
</dbReference>
<dbReference type="Proteomes" id="UP000000448">
    <property type="component" value="Chromosome"/>
</dbReference>
<dbReference type="GO" id="GO:0005576">
    <property type="term" value="C:extracellular region"/>
    <property type="evidence" value="ECO:0007669"/>
    <property type="project" value="UniProtKB-SubCell"/>
</dbReference>
<dbReference type="PANTHER" id="PTHR34216">
    <property type="match status" value="1"/>
</dbReference>
<proteinExistence type="predicted"/>
<reference evidence="4 5" key="1">
    <citation type="journal article" date="2009" name="PLoS Genet.">
        <title>Adaptations to submarine hydrothermal environments exemplified by the genome of Nautilia profundicola.</title>
        <authorList>
            <person name="Campbell B.J."/>
            <person name="Smith J.L."/>
            <person name="Hanson T.E."/>
            <person name="Klotz M.G."/>
            <person name="Stein L.Y."/>
            <person name="Lee C.K."/>
            <person name="Wu D."/>
            <person name="Robinson J.M."/>
            <person name="Khouri H.M."/>
            <person name="Eisen J.A."/>
            <person name="Cary S.C."/>
        </authorList>
    </citation>
    <scope>NUCLEOTIDE SEQUENCE [LARGE SCALE GENOMIC DNA]</scope>
    <source>
        <strain evidence="5">ATCC BAA-1463 / DSM 18972 / AmH</strain>
    </source>
</reference>
<evidence type="ECO:0000313" key="5">
    <source>
        <dbReference type="Proteomes" id="UP000000448"/>
    </source>
</evidence>
<dbReference type="AlphaFoldDB" id="B9L7A3"/>
<dbReference type="PANTHER" id="PTHR34216:SF3">
    <property type="entry name" value="POLY-BETA-1,6-N-ACETYL-D-GLUCOSAMINE N-DEACETYLASE"/>
    <property type="match status" value="1"/>
</dbReference>
<dbReference type="InterPro" id="IPR002509">
    <property type="entry name" value="NODB_dom"/>
</dbReference>
<dbReference type="OrthoDB" id="9776235at2"/>
<evidence type="ECO:0000256" key="1">
    <source>
        <dbReference type="ARBA" id="ARBA00004613"/>
    </source>
</evidence>